<dbReference type="EMBL" id="MEWA01000033">
    <property type="protein sequence ID" value="OGC68722.1"/>
    <property type="molecule type" value="Genomic_DNA"/>
</dbReference>
<evidence type="ECO:0008006" key="4">
    <source>
        <dbReference type="Google" id="ProtNLM"/>
    </source>
</evidence>
<comment type="caution">
    <text evidence="2">The sequence shown here is derived from an EMBL/GenBank/DDBJ whole genome shotgun (WGS) entry which is preliminary data.</text>
</comment>
<dbReference type="AlphaFoldDB" id="A0A1F4WH38"/>
<evidence type="ECO:0000313" key="2">
    <source>
        <dbReference type="EMBL" id="OGC68722.1"/>
    </source>
</evidence>
<evidence type="ECO:0000256" key="1">
    <source>
        <dbReference type="SAM" id="Phobius"/>
    </source>
</evidence>
<dbReference type="InterPro" id="IPR045584">
    <property type="entry name" value="Pilin-like"/>
</dbReference>
<keyword evidence="1" id="KW-0472">Membrane</keyword>
<name>A0A1F4WH38_UNCKA</name>
<dbReference type="Pfam" id="PF07963">
    <property type="entry name" value="N_methyl"/>
    <property type="match status" value="1"/>
</dbReference>
<proteinExistence type="predicted"/>
<reference evidence="2 3" key="1">
    <citation type="journal article" date="2016" name="Nat. Commun.">
        <title>Thousands of microbial genomes shed light on interconnected biogeochemical processes in an aquifer system.</title>
        <authorList>
            <person name="Anantharaman K."/>
            <person name="Brown C.T."/>
            <person name="Hug L.A."/>
            <person name="Sharon I."/>
            <person name="Castelle C.J."/>
            <person name="Probst A.J."/>
            <person name="Thomas B.C."/>
            <person name="Singh A."/>
            <person name="Wilkins M.J."/>
            <person name="Karaoz U."/>
            <person name="Brodie E.L."/>
            <person name="Williams K.H."/>
            <person name="Hubbard S.S."/>
            <person name="Banfield J.F."/>
        </authorList>
    </citation>
    <scope>NUCLEOTIDE SEQUENCE [LARGE SCALE GENOMIC DNA]</scope>
</reference>
<dbReference type="InterPro" id="IPR012902">
    <property type="entry name" value="N_methyl_site"/>
</dbReference>
<evidence type="ECO:0000313" key="3">
    <source>
        <dbReference type="Proteomes" id="UP000179113"/>
    </source>
</evidence>
<dbReference type="Proteomes" id="UP000179113">
    <property type="component" value="Unassembled WGS sequence"/>
</dbReference>
<feature type="transmembrane region" description="Helical" evidence="1">
    <location>
        <begin position="24"/>
        <end position="46"/>
    </location>
</feature>
<gene>
    <name evidence="2" type="ORF">A2415_02095</name>
</gene>
<protein>
    <recommendedName>
        <fullName evidence="4">Type II secretion system protein GspG C-terminal domain-containing protein</fullName>
    </recommendedName>
</protein>
<dbReference type="SUPFAM" id="SSF54523">
    <property type="entry name" value="Pili subunits"/>
    <property type="match status" value="1"/>
</dbReference>
<dbReference type="Gene3D" id="3.30.700.10">
    <property type="entry name" value="Glycoprotein, Type 4 Pilin"/>
    <property type="match status" value="1"/>
</dbReference>
<keyword evidence="1" id="KW-0812">Transmembrane</keyword>
<organism evidence="2 3">
    <name type="scientific">candidate division WWE3 bacterium RIFOXYC1_FULL_39_7</name>
    <dbReference type="NCBI Taxonomy" id="1802643"/>
    <lineage>
        <taxon>Bacteria</taxon>
        <taxon>Katanobacteria</taxon>
    </lineage>
</organism>
<sequence length="166" mass="18320">MKKDKEHSMHHLTSFPSVKTNNNVAGFTMIELLVVGMVMAILAGTLSSVINYQRHRINSDDAVRRATLLKLVNVIETYHTSENRFPADPDSNGNPTDDPVLGTYLVDDWPDNLPFGAIYTYWVNAARNIAGITVNTNAGNFYKFRSTTGDIRECAAPATPADDVCN</sequence>
<keyword evidence="1" id="KW-1133">Transmembrane helix</keyword>
<accession>A0A1F4WH38</accession>